<dbReference type="AlphaFoldDB" id="A0A6A4IC79"/>
<evidence type="ECO:0000313" key="2">
    <source>
        <dbReference type="Proteomes" id="UP000799118"/>
    </source>
</evidence>
<protein>
    <submittedName>
        <fullName evidence="1">Uncharacterized protein</fullName>
    </submittedName>
</protein>
<evidence type="ECO:0000313" key="1">
    <source>
        <dbReference type="EMBL" id="KAE9406888.1"/>
    </source>
</evidence>
<dbReference type="Proteomes" id="UP000799118">
    <property type="component" value="Unassembled WGS sequence"/>
</dbReference>
<proteinExistence type="predicted"/>
<accession>A0A6A4IC79</accession>
<name>A0A6A4IC79_9AGAR</name>
<sequence>MLSSDGRVGALCTVSCPPKSGGTFSFAVISYLALHCALIQVQKHRGASTTAGKGNDSDPGRKGEQFWYREVKTRFLAGGDTV</sequence>
<keyword evidence="2" id="KW-1185">Reference proteome</keyword>
<organism evidence="1 2">
    <name type="scientific">Gymnopus androsaceus JB14</name>
    <dbReference type="NCBI Taxonomy" id="1447944"/>
    <lineage>
        <taxon>Eukaryota</taxon>
        <taxon>Fungi</taxon>
        <taxon>Dikarya</taxon>
        <taxon>Basidiomycota</taxon>
        <taxon>Agaricomycotina</taxon>
        <taxon>Agaricomycetes</taxon>
        <taxon>Agaricomycetidae</taxon>
        <taxon>Agaricales</taxon>
        <taxon>Marasmiineae</taxon>
        <taxon>Omphalotaceae</taxon>
        <taxon>Gymnopus</taxon>
    </lineage>
</organism>
<reference evidence="1" key="1">
    <citation type="journal article" date="2019" name="Environ. Microbiol.">
        <title>Fungal ecological strategies reflected in gene transcription - a case study of two litter decomposers.</title>
        <authorList>
            <person name="Barbi F."/>
            <person name="Kohler A."/>
            <person name="Barry K."/>
            <person name="Baskaran P."/>
            <person name="Daum C."/>
            <person name="Fauchery L."/>
            <person name="Ihrmark K."/>
            <person name="Kuo A."/>
            <person name="LaButti K."/>
            <person name="Lipzen A."/>
            <person name="Morin E."/>
            <person name="Grigoriev I.V."/>
            <person name="Henrissat B."/>
            <person name="Lindahl B."/>
            <person name="Martin F."/>
        </authorList>
    </citation>
    <scope>NUCLEOTIDE SEQUENCE</scope>
    <source>
        <strain evidence="1">JB14</strain>
    </source>
</reference>
<dbReference type="EMBL" id="ML769399">
    <property type="protein sequence ID" value="KAE9406888.1"/>
    <property type="molecule type" value="Genomic_DNA"/>
</dbReference>
<gene>
    <name evidence="1" type="ORF">BT96DRAFT_191761</name>
</gene>